<gene>
    <name evidence="9" type="primary">LOC107224258</name>
</gene>
<name>A0A6J0BZH0_NEOLC</name>
<dbReference type="InterPro" id="IPR045063">
    <property type="entry name" value="Dynamin_N"/>
</dbReference>
<keyword evidence="5 6" id="KW-0472">Membrane</keyword>
<evidence type="ECO:0000256" key="3">
    <source>
        <dbReference type="ARBA" id="ARBA00022801"/>
    </source>
</evidence>
<evidence type="ECO:0000313" key="9">
    <source>
        <dbReference type="RefSeq" id="XP_015519735.2"/>
    </source>
</evidence>
<evidence type="ECO:0000256" key="5">
    <source>
        <dbReference type="ARBA" id="ARBA00023136"/>
    </source>
</evidence>
<dbReference type="Gene3D" id="3.40.50.300">
    <property type="entry name" value="P-loop containing nucleotide triphosphate hydrolases"/>
    <property type="match status" value="1"/>
</dbReference>
<dbReference type="Pfam" id="PF00350">
    <property type="entry name" value="Dynamin_N"/>
    <property type="match status" value="1"/>
</dbReference>
<evidence type="ECO:0000259" key="7">
    <source>
        <dbReference type="Pfam" id="PF00350"/>
    </source>
</evidence>
<keyword evidence="3" id="KW-0378">Hydrolase</keyword>
<dbReference type="Proteomes" id="UP000829291">
    <property type="component" value="Chromosome 3"/>
</dbReference>
<dbReference type="PANTHER" id="PTHR10465:SF4">
    <property type="entry name" value="DYNAMIN N-TERMINAL DOMAIN-CONTAINING PROTEIN"/>
    <property type="match status" value="1"/>
</dbReference>
<dbReference type="GO" id="GO:0007005">
    <property type="term" value="P:mitochondrion organization"/>
    <property type="evidence" value="ECO:0007669"/>
    <property type="project" value="UniProtKB-ARBA"/>
</dbReference>
<dbReference type="PANTHER" id="PTHR10465">
    <property type="entry name" value="TRANSMEMBRANE GTPASE FZO1"/>
    <property type="match status" value="1"/>
</dbReference>
<dbReference type="SUPFAM" id="SSF52540">
    <property type="entry name" value="P-loop containing nucleoside triphosphate hydrolases"/>
    <property type="match status" value="1"/>
</dbReference>
<dbReference type="OrthoDB" id="1716625at2759"/>
<feature type="transmembrane region" description="Helical" evidence="6">
    <location>
        <begin position="320"/>
        <end position="340"/>
    </location>
</feature>
<sequence length="447" mass="50531">MSKTNSLDIANPLQNDKLSVNEKILKECHNLYIEPEKGLIHIASQFGLKLLAPRKKIIILLIGNHSAGKSSFINWYVEEHVQKTGVAIETQGICLVTSGKRRESLMGNATLHLYPHFKPLQQISGVVDFLSTEISTSNKKKFSLVTFVDTPGLVDGDMQYLFDVNEALLWLGSMADLIFVFFDPIGQALCKRTLNLVEKLNSTNAEKMRFYLSKADDAGNESDRQRVMMQIVQELCKRPGLNRTGFDMPTIFIPELNKPSKCTNQIEEICRDIEKTINRTIQNTLNTLEKDCNDIKTLILQGLSKDEADKNYNYKTILRTAMMGGAAAIIPLVLCLHLVISGLGTDFMHSVFGEEFTYILHKYLSPVRILWSIVPASQQWNIFLLVLALSAVLFLLTQSSLGLRTTLTRKQKHSYIEMLDHVCNVVVPKKTQLYFEYLEQSVGDHDL</sequence>
<reference evidence="9" key="1">
    <citation type="submission" date="2025-08" db="UniProtKB">
        <authorList>
            <consortium name="RefSeq"/>
        </authorList>
    </citation>
    <scope>IDENTIFICATION</scope>
    <source>
        <tissue evidence="9">Thorax and Abdomen</tissue>
    </source>
</reference>
<evidence type="ECO:0000256" key="2">
    <source>
        <dbReference type="ARBA" id="ARBA00022741"/>
    </source>
</evidence>
<dbReference type="GO" id="GO:0016020">
    <property type="term" value="C:membrane"/>
    <property type="evidence" value="ECO:0007669"/>
    <property type="project" value="UniProtKB-SubCell"/>
</dbReference>
<evidence type="ECO:0000313" key="8">
    <source>
        <dbReference type="Proteomes" id="UP000829291"/>
    </source>
</evidence>
<keyword evidence="6" id="KW-0812">Transmembrane</keyword>
<keyword evidence="6" id="KW-1133">Transmembrane helix</keyword>
<dbReference type="GeneID" id="107224258"/>
<evidence type="ECO:0000256" key="6">
    <source>
        <dbReference type="SAM" id="Phobius"/>
    </source>
</evidence>
<keyword evidence="4" id="KW-0342">GTP-binding</keyword>
<dbReference type="InterPro" id="IPR027094">
    <property type="entry name" value="Mitofusin_fam"/>
</dbReference>
<dbReference type="InterPro" id="IPR027417">
    <property type="entry name" value="P-loop_NTPase"/>
</dbReference>
<organism evidence="9">
    <name type="scientific">Neodiprion lecontei</name>
    <name type="common">Redheaded pine sawfly</name>
    <dbReference type="NCBI Taxonomy" id="441921"/>
    <lineage>
        <taxon>Eukaryota</taxon>
        <taxon>Metazoa</taxon>
        <taxon>Ecdysozoa</taxon>
        <taxon>Arthropoda</taxon>
        <taxon>Hexapoda</taxon>
        <taxon>Insecta</taxon>
        <taxon>Pterygota</taxon>
        <taxon>Neoptera</taxon>
        <taxon>Endopterygota</taxon>
        <taxon>Hymenoptera</taxon>
        <taxon>Tenthredinoidea</taxon>
        <taxon>Diprionidae</taxon>
        <taxon>Diprioninae</taxon>
        <taxon>Neodiprion</taxon>
    </lineage>
</organism>
<dbReference type="RefSeq" id="XP_015519735.2">
    <property type="nucleotide sequence ID" value="XM_015664249.2"/>
</dbReference>
<dbReference type="AlphaFoldDB" id="A0A6J0BZH0"/>
<keyword evidence="2" id="KW-0547">Nucleotide-binding</keyword>
<proteinExistence type="predicted"/>
<comment type="subcellular location">
    <subcellularLocation>
        <location evidence="1">Membrane</location>
    </subcellularLocation>
</comment>
<evidence type="ECO:0000256" key="1">
    <source>
        <dbReference type="ARBA" id="ARBA00004370"/>
    </source>
</evidence>
<evidence type="ECO:0000256" key="4">
    <source>
        <dbReference type="ARBA" id="ARBA00023134"/>
    </source>
</evidence>
<keyword evidence="8" id="KW-1185">Reference proteome</keyword>
<dbReference type="KEGG" id="nlo:107224258"/>
<feature type="transmembrane region" description="Helical" evidence="6">
    <location>
        <begin position="380"/>
        <end position="403"/>
    </location>
</feature>
<protein>
    <submittedName>
        <fullName evidence="9">EH domain-containing protein 3</fullName>
    </submittedName>
</protein>
<dbReference type="InParanoid" id="A0A6J0BZH0"/>
<accession>A0A6J0BZH0</accession>
<dbReference type="GO" id="GO:0003924">
    <property type="term" value="F:GTPase activity"/>
    <property type="evidence" value="ECO:0007669"/>
    <property type="project" value="InterPro"/>
</dbReference>
<feature type="domain" description="Dynamin N-terminal" evidence="7">
    <location>
        <begin position="59"/>
        <end position="159"/>
    </location>
</feature>
<dbReference type="GO" id="GO:0005525">
    <property type="term" value="F:GTP binding"/>
    <property type="evidence" value="ECO:0007669"/>
    <property type="project" value="UniProtKB-KW"/>
</dbReference>